<feature type="compositionally biased region" description="Low complexity" evidence="5">
    <location>
        <begin position="134"/>
        <end position="175"/>
    </location>
</feature>
<dbReference type="EC" id="2.7.-.-" evidence="4"/>
<evidence type="ECO:0000256" key="1">
    <source>
        <dbReference type="ARBA" id="ARBA00007374"/>
    </source>
</evidence>
<accession>A0ABP1PP36</accession>
<comment type="caution">
    <text evidence="6">The sequence shown here is derived from an EMBL/GenBank/DDBJ whole genome shotgun (WGS) entry which is preliminary data.</text>
</comment>
<evidence type="ECO:0000256" key="5">
    <source>
        <dbReference type="SAM" id="MobiDB-lite"/>
    </source>
</evidence>
<feature type="region of interest" description="Disordered" evidence="5">
    <location>
        <begin position="391"/>
        <end position="428"/>
    </location>
</feature>
<dbReference type="EMBL" id="CAXLJM020000004">
    <property type="protein sequence ID" value="CAL8069759.1"/>
    <property type="molecule type" value="Genomic_DNA"/>
</dbReference>
<dbReference type="PANTHER" id="PTHR12400">
    <property type="entry name" value="INOSITOL POLYPHOSPHATE KINASE"/>
    <property type="match status" value="1"/>
</dbReference>
<proteinExistence type="inferred from homology"/>
<feature type="region of interest" description="Disordered" evidence="5">
    <location>
        <begin position="127"/>
        <end position="177"/>
    </location>
</feature>
<keyword evidence="7" id="KW-1185">Reference proteome</keyword>
<protein>
    <recommendedName>
        <fullName evidence="4">Kinase</fullName>
        <ecNumber evidence="4">2.7.-.-</ecNumber>
    </recommendedName>
</protein>
<evidence type="ECO:0000313" key="7">
    <source>
        <dbReference type="Proteomes" id="UP001642540"/>
    </source>
</evidence>
<evidence type="ECO:0000256" key="4">
    <source>
        <dbReference type="RuleBase" id="RU363090"/>
    </source>
</evidence>
<evidence type="ECO:0000256" key="2">
    <source>
        <dbReference type="ARBA" id="ARBA00022679"/>
    </source>
</evidence>
<keyword evidence="2 4" id="KW-0808">Transferase</keyword>
<reference evidence="6 7" key="1">
    <citation type="submission" date="2024-08" db="EMBL/GenBank/DDBJ databases">
        <authorList>
            <person name="Cucini C."/>
            <person name="Frati F."/>
        </authorList>
    </citation>
    <scope>NUCLEOTIDE SEQUENCE [LARGE SCALE GENOMIC DNA]</scope>
</reference>
<dbReference type="SUPFAM" id="SSF56104">
    <property type="entry name" value="SAICAR synthase-like"/>
    <property type="match status" value="1"/>
</dbReference>
<dbReference type="Proteomes" id="UP001642540">
    <property type="component" value="Unassembled WGS sequence"/>
</dbReference>
<feature type="compositionally biased region" description="Low complexity" evidence="5">
    <location>
        <begin position="408"/>
        <end position="428"/>
    </location>
</feature>
<evidence type="ECO:0000256" key="3">
    <source>
        <dbReference type="ARBA" id="ARBA00022777"/>
    </source>
</evidence>
<comment type="similarity">
    <text evidence="1 4">Belongs to the inositol phosphokinase (IPK) family.</text>
</comment>
<name>A0ABP1PP36_9HEXA</name>
<dbReference type="InterPro" id="IPR005522">
    <property type="entry name" value="IPK"/>
</dbReference>
<dbReference type="PANTHER" id="PTHR12400:SF21">
    <property type="entry name" value="KINASE"/>
    <property type="match status" value="1"/>
</dbReference>
<feature type="compositionally biased region" description="Basic and acidic residues" evidence="5">
    <location>
        <begin position="391"/>
        <end position="406"/>
    </location>
</feature>
<evidence type="ECO:0000313" key="6">
    <source>
        <dbReference type="EMBL" id="CAL8069759.1"/>
    </source>
</evidence>
<gene>
    <name evidence="6" type="ORF">ODALV1_LOCUS928</name>
</gene>
<dbReference type="Pfam" id="PF03770">
    <property type="entry name" value="IPK"/>
    <property type="match status" value="1"/>
</dbReference>
<keyword evidence="3 4" id="KW-0418">Kinase</keyword>
<dbReference type="InterPro" id="IPR038286">
    <property type="entry name" value="IPK_sf"/>
</dbReference>
<organism evidence="6 7">
    <name type="scientific">Orchesella dallaii</name>
    <dbReference type="NCBI Taxonomy" id="48710"/>
    <lineage>
        <taxon>Eukaryota</taxon>
        <taxon>Metazoa</taxon>
        <taxon>Ecdysozoa</taxon>
        <taxon>Arthropoda</taxon>
        <taxon>Hexapoda</taxon>
        <taxon>Collembola</taxon>
        <taxon>Entomobryomorpha</taxon>
        <taxon>Entomobryoidea</taxon>
        <taxon>Orchesellidae</taxon>
        <taxon>Orchesellinae</taxon>
        <taxon>Orchesella</taxon>
    </lineage>
</organism>
<dbReference type="Gene3D" id="3.30.470.160">
    <property type="entry name" value="Inositol polyphosphate kinase"/>
    <property type="match status" value="1"/>
</dbReference>
<sequence length="538" mass="58834">MPMEDILSEIQECERVQLEPFIHQVGGHSSILCLDERTVCKPLIKQELRFYETLPTSMKKFTPEYRGVVQVRFEEDAAGYIRVCAYAPKSFRYHSSSSKKRSKSRRIKLKTSGSIEIEMENDLSERLAAENETSSNDSASGNSSGSDNSSASLSSSSSSSSTSTSSSSSSSTSSSIGGRVHNPWVLKCHQNQLSKLRRNGATLLQKEKDLPCQKFLLLENLTWRFEYPCVLDLKMGTRQYGDDASPAKIESQIAKAAMSTSVQLGVRICGMQVYQANTGKFLCRDKYYGRKLSVDGFKEAIYQFLHNGNRLRTDAILPLVEKLEDLKATLSTLETYRFYTSSLLLSYEGLDPELHGDAEEQQMIISDDIPEIVDDTTPGKNGICVIPTSKSADHFPNRGHSLDETFHTNGSSNKSSSSSSTPNGVVSGAPTSFSADNISHLSETNFKSSVVVVGSTTSISSSSSLVAGSDNNKSVSGTPTANCLPSESVAVKVIDFAHATHANMGYYAKEHIGPDSGYIFGISSLIKVLREIYEEECA</sequence>